<evidence type="ECO:0000256" key="1">
    <source>
        <dbReference type="ARBA" id="ARBA00010111"/>
    </source>
</evidence>
<sequence length="80" mass="8576">MLGPVDGVDRVEHHGGGLHVYDGLYGAVYGPVPNATKRRRTSGFKARMATKSGQNIIKARRARGRAELCPASTRKSGGKK</sequence>
<dbReference type="EMBL" id="PGGS01000050">
    <property type="protein sequence ID" value="PNH10640.1"/>
    <property type="molecule type" value="Genomic_DNA"/>
</dbReference>
<accession>A0A2J8ADP2</accession>
<proteinExistence type="inferred from homology"/>
<dbReference type="NCBIfam" id="TIGR01030">
    <property type="entry name" value="rpmH_bact"/>
    <property type="match status" value="1"/>
</dbReference>
<evidence type="ECO:0000256" key="2">
    <source>
        <dbReference type="ARBA" id="ARBA00022980"/>
    </source>
</evidence>
<reference evidence="4 5" key="1">
    <citation type="journal article" date="2017" name="Mol. Biol. Evol.">
        <title>The 4-celled Tetrabaena socialis nuclear genome reveals the essential components for genetic control of cell number at the origin of multicellularity in the volvocine lineage.</title>
        <authorList>
            <person name="Featherston J."/>
            <person name="Arakaki Y."/>
            <person name="Hanschen E.R."/>
            <person name="Ferris P.J."/>
            <person name="Michod R.E."/>
            <person name="Olson B.J.S.C."/>
            <person name="Nozaki H."/>
            <person name="Durand P.M."/>
        </authorList>
    </citation>
    <scope>NUCLEOTIDE SEQUENCE [LARGE SCALE GENOMIC DNA]</scope>
    <source>
        <strain evidence="4 5">NIES-571</strain>
    </source>
</reference>
<dbReference type="Gene3D" id="1.10.287.3980">
    <property type="match status" value="1"/>
</dbReference>
<protein>
    <submittedName>
        <fullName evidence="4">50S ribosomal protein L34</fullName>
    </submittedName>
</protein>
<evidence type="ECO:0000256" key="3">
    <source>
        <dbReference type="ARBA" id="ARBA00023274"/>
    </source>
</evidence>
<dbReference type="GO" id="GO:0003735">
    <property type="term" value="F:structural constituent of ribosome"/>
    <property type="evidence" value="ECO:0007669"/>
    <property type="project" value="InterPro"/>
</dbReference>
<dbReference type="GO" id="GO:1990904">
    <property type="term" value="C:ribonucleoprotein complex"/>
    <property type="evidence" value="ECO:0007669"/>
    <property type="project" value="UniProtKB-KW"/>
</dbReference>
<comment type="caution">
    <text evidence="4">The sequence shown here is derived from an EMBL/GenBank/DDBJ whole genome shotgun (WGS) entry which is preliminary data.</text>
</comment>
<organism evidence="4 5">
    <name type="scientific">Tetrabaena socialis</name>
    <dbReference type="NCBI Taxonomy" id="47790"/>
    <lineage>
        <taxon>Eukaryota</taxon>
        <taxon>Viridiplantae</taxon>
        <taxon>Chlorophyta</taxon>
        <taxon>core chlorophytes</taxon>
        <taxon>Chlorophyceae</taxon>
        <taxon>CS clade</taxon>
        <taxon>Chlamydomonadales</taxon>
        <taxon>Tetrabaenaceae</taxon>
        <taxon>Tetrabaena</taxon>
    </lineage>
</organism>
<evidence type="ECO:0000313" key="4">
    <source>
        <dbReference type="EMBL" id="PNH10640.1"/>
    </source>
</evidence>
<dbReference type="Pfam" id="PF00468">
    <property type="entry name" value="Ribosomal_L34"/>
    <property type="match status" value="1"/>
</dbReference>
<dbReference type="OrthoDB" id="431691at2759"/>
<dbReference type="AlphaFoldDB" id="A0A2J8ADP2"/>
<keyword evidence="3" id="KW-0687">Ribonucleoprotein</keyword>
<keyword evidence="5" id="KW-1185">Reference proteome</keyword>
<keyword evidence="2 4" id="KW-0689">Ribosomal protein</keyword>
<evidence type="ECO:0000313" key="5">
    <source>
        <dbReference type="Proteomes" id="UP000236333"/>
    </source>
</evidence>
<name>A0A2J8ADP2_9CHLO</name>
<dbReference type="GO" id="GO:0005840">
    <property type="term" value="C:ribosome"/>
    <property type="evidence" value="ECO:0007669"/>
    <property type="project" value="UniProtKB-KW"/>
</dbReference>
<gene>
    <name evidence="4" type="ORF">TSOC_002584</name>
</gene>
<comment type="similarity">
    <text evidence="1">Belongs to the bacterial ribosomal protein bL34 family.</text>
</comment>
<dbReference type="Proteomes" id="UP000236333">
    <property type="component" value="Unassembled WGS sequence"/>
</dbReference>
<dbReference type="GO" id="GO:0006412">
    <property type="term" value="P:translation"/>
    <property type="evidence" value="ECO:0007669"/>
    <property type="project" value="InterPro"/>
</dbReference>
<dbReference type="InterPro" id="IPR000271">
    <property type="entry name" value="Ribosomal_bL34"/>
</dbReference>